<keyword evidence="6" id="KW-0966">Cell projection</keyword>
<dbReference type="SUPFAM" id="SSF54695">
    <property type="entry name" value="POZ domain"/>
    <property type="match status" value="1"/>
</dbReference>
<dbReference type="InterPro" id="IPR057093">
    <property type="entry name" value="H1_KCTD8_12_16"/>
</dbReference>
<organism evidence="13">
    <name type="scientific">Thelazia callipaeda</name>
    <name type="common">Oriental eyeworm</name>
    <name type="synonym">Parasitic nematode</name>
    <dbReference type="NCBI Taxonomy" id="103827"/>
    <lineage>
        <taxon>Eukaryota</taxon>
        <taxon>Metazoa</taxon>
        <taxon>Ecdysozoa</taxon>
        <taxon>Nematoda</taxon>
        <taxon>Chromadorea</taxon>
        <taxon>Rhabditida</taxon>
        <taxon>Spirurina</taxon>
        <taxon>Spiruromorpha</taxon>
        <taxon>Thelazioidea</taxon>
        <taxon>Thelaziidae</taxon>
        <taxon>Thelazia</taxon>
    </lineage>
</organism>
<sequence>MTTSNSNSSRETTVVRLNVGGSLFSTTAHTLLREENSIFPQLLHSQTNGLEKMVIFLSDGTIFIDRDGSLFTHILEYLRLSKLILPQNFQDYNRLHEEAKFYRLSRLEEQIIALSTAKYISLTEERAGNIIETGGYITIGFRGTLAFGRDGQAEVKFRKLHRILVCGKAALCREVFGNTLNESRDPDRDGQECYTSRLYLKHQCLEKACDILAEKGFKLVATRCNGANGFVANTYNISNQGGTLQQPNGKMHFDISESYFQSKEQTKTLIYFLQELINQRNTGDLEEQRWANYTEYIFFKKAICPSGISPLASR</sequence>
<dbReference type="SMART" id="SM00225">
    <property type="entry name" value="BTB"/>
    <property type="match status" value="1"/>
</dbReference>
<keyword evidence="4" id="KW-0472">Membrane</keyword>
<keyword evidence="12" id="KW-1185">Reference proteome</keyword>
<keyword evidence="1" id="KW-1003">Cell membrane</keyword>
<evidence type="ECO:0000256" key="3">
    <source>
        <dbReference type="ARBA" id="ARBA00023018"/>
    </source>
</evidence>
<keyword evidence="5" id="KW-0628">Postsynaptic cell membrane</keyword>
<evidence type="ECO:0000313" key="11">
    <source>
        <dbReference type="EMBL" id="VDN04582.1"/>
    </source>
</evidence>
<evidence type="ECO:0000259" key="10">
    <source>
        <dbReference type="SMART" id="SM00225"/>
    </source>
</evidence>
<dbReference type="Pfam" id="PF23110">
    <property type="entry name" value="H1_KCTD8_12_16"/>
    <property type="match status" value="1"/>
</dbReference>
<reference evidence="13" key="1">
    <citation type="submission" date="2017-02" db="UniProtKB">
        <authorList>
            <consortium name="WormBaseParasite"/>
        </authorList>
    </citation>
    <scope>IDENTIFICATION</scope>
</reference>
<accession>A0A0N5D2P4</accession>
<dbReference type="PANTHER" id="PTHR14499:SF136">
    <property type="entry name" value="GH08630P"/>
    <property type="match status" value="1"/>
</dbReference>
<evidence type="ECO:0000256" key="2">
    <source>
        <dbReference type="ARBA" id="ARBA00022553"/>
    </source>
</evidence>
<evidence type="ECO:0000256" key="1">
    <source>
        <dbReference type="ARBA" id="ARBA00022475"/>
    </source>
</evidence>
<dbReference type="WBParaSite" id="TCLT_0000716201-mRNA-1">
    <property type="protein sequence ID" value="TCLT_0000716201-mRNA-1"/>
    <property type="gene ID" value="TCLT_0000716201"/>
</dbReference>
<dbReference type="PANTHER" id="PTHR14499">
    <property type="entry name" value="POTASSIUM CHANNEL TETRAMERIZATION DOMAIN-CONTAINING"/>
    <property type="match status" value="1"/>
</dbReference>
<evidence type="ECO:0000256" key="8">
    <source>
        <dbReference type="ARBA" id="ARBA00034111"/>
    </source>
</evidence>
<comment type="function">
    <text evidence="9">Auxiliary subunit of GABA-B receptors that determine the pharmacology and kinetics of the receptor response. Increases agonist potency and markedly alter the G-protein signaling of the receptors by accelerating onset and promoting desensitization.</text>
</comment>
<keyword evidence="2" id="KW-0597">Phosphoprotein</keyword>
<dbReference type="EMBL" id="UYYF01004480">
    <property type="protein sequence ID" value="VDN04582.1"/>
    <property type="molecule type" value="Genomic_DNA"/>
</dbReference>
<dbReference type="GO" id="GO:0045211">
    <property type="term" value="C:postsynaptic membrane"/>
    <property type="evidence" value="ECO:0007669"/>
    <property type="project" value="UniProtKB-SubCell"/>
</dbReference>
<keyword evidence="3" id="KW-0770">Synapse</keyword>
<evidence type="ECO:0000256" key="5">
    <source>
        <dbReference type="ARBA" id="ARBA00023257"/>
    </source>
</evidence>
<evidence type="ECO:0000313" key="13">
    <source>
        <dbReference type="WBParaSite" id="TCLT_0000716201-mRNA-1"/>
    </source>
</evidence>
<dbReference type="InterPro" id="IPR003131">
    <property type="entry name" value="T1-type_BTB"/>
</dbReference>
<dbReference type="AlphaFoldDB" id="A0A0N5D2P4"/>
<dbReference type="InterPro" id="IPR011333">
    <property type="entry name" value="SKP1/BTB/POZ_sf"/>
</dbReference>
<evidence type="ECO:0000256" key="7">
    <source>
        <dbReference type="ARBA" id="ARBA00034100"/>
    </source>
</evidence>
<dbReference type="OrthoDB" id="2414723at2759"/>
<dbReference type="CDD" id="cd18316">
    <property type="entry name" value="BTB_POZ_KCTD-like"/>
    <property type="match status" value="1"/>
</dbReference>
<evidence type="ECO:0000256" key="9">
    <source>
        <dbReference type="ARBA" id="ARBA00057758"/>
    </source>
</evidence>
<proteinExistence type="predicted"/>
<dbReference type="CDD" id="cd22204">
    <property type="entry name" value="H1_KCTD12-like"/>
    <property type="match status" value="1"/>
</dbReference>
<dbReference type="GO" id="GO:0051260">
    <property type="term" value="P:protein homooligomerization"/>
    <property type="evidence" value="ECO:0007669"/>
    <property type="project" value="InterPro"/>
</dbReference>
<gene>
    <name evidence="11" type="ORF">TCLT_LOCUS7151</name>
</gene>
<dbReference type="Proteomes" id="UP000276776">
    <property type="component" value="Unassembled WGS sequence"/>
</dbReference>
<dbReference type="Gene3D" id="3.30.710.10">
    <property type="entry name" value="Potassium Channel Kv1.1, Chain A"/>
    <property type="match status" value="1"/>
</dbReference>
<evidence type="ECO:0000313" key="12">
    <source>
        <dbReference type="Proteomes" id="UP000276776"/>
    </source>
</evidence>
<comment type="subcellular location">
    <subcellularLocation>
        <location evidence="7">Postsynaptic cell membrane</location>
    </subcellularLocation>
    <subcellularLocation>
        <location evidence="8">Presynaptic cell membrane</location>
    </subcellularLocation>
</comment>
<reference evidence="11 12" key="2">
    <citation type="submission" date="2018-11" db="EMBL/GenBank/DDBJ databases">
        <authorList>
            <consortium name="Pathogen Informatics"/>
        </authorList>
    </citation>
    <scope>NUCLEOTIDE SEQUENCE [LARGE SCALE GENOMIC DNA]</scope>
</reference>
<dbReference type="STRING" id="103827.A0A0N5D2P4"/>
<dbReference type="Pfam" id="PF02214">
    <property type="entry name" value="BTB_2"/>
    <property type="match status" value="1"/>
</dbReference>
<dbReference type="OMA" id="DPDHGMS"/>
<protein>
    <submittedName>
        <fullName evidence="13">BTB domain-containing protein</fullName>
    </submittedName>
</protein>
<evidence type="ECO:0000256" key="6">
    <source>
        <dbReference type="ARBA" id="ARBA00023273"/>
    </source>
</evidence>
<name>A0A0N5D2P4_THECL</name>
<dbReference type="InterPro" id="IPR000210">
    <property type="entry name" value="BTB/POZ_dom"/>
</dbReference>
<evidence type="ECO:0000256" key="4">
    <source>
        <dbReference type="ARBA" id="ARBA00023136"/>
    </source>
</evidence>
<dbReference type="GO" id="GO:0042734">
    <property type="term" value="C:presynaptic membrane"/>
    <property type="evidence" value="ECO:0007669"/>
    <property type="project" value="UniProtKB-SubCell"/>
</dbReference>
<feature type="domain" description="BTB" evidence="10">
    <location>
        <begin position="13"/>
        <end position="119"/>
    </location>
</feature>